<evidence type="ECO:0000259" key="6">
    <source>
        <dbReference type="PROSITE" id="PS50089"/>
    </source>
</evidence>
<keyword evidence="4" id="KW-0863">Zinc-finger</keyword>
<dbReference type="InterPro" id="IPR000330">
    <property type="entry name" value="SNF2_N"/>
</dbReference>
<dbReference type="GO" id="GO:0008094">
    <property type="term" value="F:ATP-dependent activity, acting on DNA"/>
    <property type="evidence" value="ECO:0007669"/>
    <property type="project" value="TreeGrafter"/>
</dbReference>
<dbReference type="STRING" id="1429867.A0A0G4PD16"/>
<dbReference type="SMART" id="SM00490">
    <property type="entry name" value="HELICc"/>
    <property type="match status" value="1"/>
</dbReference>
<feature type="compositionally biased region" description="Polar residues" evidence="5">
    <location>
        <begin position="16"/>
        <end position="31"/>
    </location>
</feature>
<evidence type="ECO:0000256" key="2">
    <source>
        <dbReference type="ARBA" id="ARBA00022801"/>
    </source>
</evidence>
<dbReference type="SMART" id="SM00487">
    <property type="entry name" value="DEXDc"/>
    <property type="match status" value="1"/>
</dbReference>
<organism evidence="9 10">
    <name type="scientific">Penicillium camemberti (strain FM 013)</name>
    <dbReference type="NCBI Taxonomy" id="1429867"/>
    <lineage>
        <taxon>Eukaryota</taxon>
        <taxon>Fungi</taxon>
        <taxon>Dikarya</taxon>
        <taxon>Ascomycota</taxon>
        <taxon>Pezizomycotina</taxon>
        <taxon>Eurotiomycetes</taxon>
        <taxon>Eurotiomycetidae</taxon>
        <taxon>Eurotiales</taxon>
        <taxon>Aspergillaceae</taxon>
        <taxon>Penicillium</taxon>
    </lineage>
</organism>
<dbReference type="PROSITE" id="PS50089">
    <property type="entry name" value="ZF_RING_2"/>
    <property type="match status" value="1"/>
</dbReference>
<sequence length="1269" mass="140305">MASHAAMLLNPKGSKRQGQSNGNPPFSSSPASDLPPMDAVDMLCEVASDNSEPMTDSTALPSPDSPDSPGYSSHAPSLPCVGTMDTSATPRDILDAPEALVHLDTQMDTQDMCTEMMHPAEYCVASAPQMDTSVIHAKSLGPSDSPPCAPNSLDPSSSLSSHNSYSLVTSPPADPMLFDPTDSQGLLLEGLGKKQGNGSSPASPMAPTGTADAARFYEPTIHTSPSVPSGISTPAVKSESSLAVQFSTTHDEDNESDTKRSHHEMSDDEDIIHRPNLIEDIYGVEKRKNQPTKKIKTEHDVEEKPNMATAPVSISGDSGLGKWMKEEDVKPTPISTTPSVVDLTTDVADTPKDDDEVLCTGSTDLSTQRVCFGKVENALICAHTVPKPGPSVFTDWSHAWPSIKLELVRQPDQGNFQIEVADPHGKIFGTIDPKTAHGLVPLMDSKTDIIEVAGLLDIRRASPNETIWTPITGMWRATLNIYGQRKHAEAVGNFLSHRNIWLGTPNSVDKGTTVFNPHAESRRQLAAATAAANKSRPGPTVRYEARTAEEANDAVMKMFDQLANENIPTMEPSHHVITPMLHHQKQALWFMTEKEKPRKYGRREEDNNSLWRMERTPNGKTQYREIITGMISEQKPEEALGGLLADMMGLGKTLSILSLIASSLGLAEDWTEMAPDPALVRQIPGIRNTRTTLLVVPLSAVSNWTTQITDHLKPRTISWYIFHGQSRITDSTLLSEYDIIITTYSTILSEISGRGSRKGQLSPLMKMNMFRIVLDEAHIIREQNAAQTRAILGLNCERRWSVTGTPIQNRMEDLLSVTKFLRIVPYDQRSQFAQHVSSPVKNGDPNVLARLRVLVDSFTLRRVKDKINLPPRTDNVIKLDFTEEEQQLHDFFRTESNVMMSVIAGEDKRTMGGRMYHHVLKAMMILRQVSAHGKELLDVSDRARARGFSVNDAIDLEEGEPDATPAAVDKKAYEMFALIQQASTPRCCNCNQELNEPLNSIGAVARDSPMAIVLPCFDIFCPDCFSGWKQAFDSSPDTQIPCPRCEGWIHLRYSTITPAGFEEYVAQQESHRQTRKLGKNLGEYEGPHTKTIALVNFLKESVEDSKKLEGESPIKSVVFSGWTSHLDLIEIALQNNGLDGYTRIDGTMGIPARTKALEEFAKNDNIKVLLATIGAGGVALNLTSASRVFIMEPQYNPAAVAQAFDRVHRLGQNRPVQTYQFVMKGSIEEKIMDLARKKQEMADTSLNRVKQNKRETQEDRMREYRNLFK</sequence>
<dbReference type="PANTHER" id="PTHR45626:SF52">
    <property type="entry name" value="SINGLE-STRANDED DNA-DEPENDENT ATPASE (EUROFUNG)"/>
    <property type="match status" value="1"/>
</dbReference>
<evidence type="ECO:0000256" key="3">
    <source>
        <dbReference type="ARBA" id="ARBA00022840"/>
    </source>
</evidence>
<dbReference type="GO" id="GO:0005524">
    <property type="term" value="F:ATP binding"/>
    <property type="evidence" value="ECO:0007669"/>
    <property type="project" value="UniProtKB-KW"/>
</dbReference>
<dbReference type="GO" id="GO:0008270">
    <property type="term" value="F:zinc ion binding"/>
    <property type="evidence" value="ECO:0007669"/>
    <property type="project" value="UniProtKB-KW"/>
</dbReference>
<feature type="compositionally biased region" description="Basic and acidic residues" evidence="5">
    <location>
        <begin position="256"/>
        <end position="267"/>
    </location>
</feature>
<feature type="compositionally biased region" description="Low complexity" evidence="5">
    <location>
        <begin position="184"/>
        <end position="196"/>
    </location>
</feature>
<dbReference type="InterPro" id="IPR014001">
    <property type="entry name" value="Helicase_ATP-bd"/>
</dbReference>
<proteinExistence type="predicted"/>
<dbReference type="InterPro" id="IPR001841">
    <property type="entry name" value="Znf_RING"/>
</dbReference>
<dbReference type="PANTHER" id="PTHR45626">
    <property type="entry name" value="TRANSCRIPTION TERMINATION FACTOR 2-RELATED"/>
    <property type="match status" value="1"/>
</dbReference>
<dbReference type="Gene3D" id="3.40.50.10810">
    <property type="entry name" value="Tandem AAA-ATPase domain"/>
    <property type="match status" value="1"/>
</dbReference>
<feature type="region of interest" description="Disordered" evidence="5">
    <location>
        <begin position="1"/>
        <end position="89"/>
    </location>
</feature>
<dbReference type="PROSITE" id="PS51194">
    <property type="entry name" value="HELICASE_CTER"/>
    <property type="match status" value="1"/>
</dbReference>
<evidence type="ECO:0000259" key="8">
    <source>
        <dbReference type="PROSITE" id="PS51194"/>
    </source>
</evidence>
<dbReference type="SUPFAM" id="SSF57850">
    <property type="entry name" value="RING/U-box"/>
    <property type="match status" value="1"/>
</dbReference>
<dbReference type="InterPro" id="IPR001650">
    <property type="entry name" value="Helicase_C-like"/>
</dbReference>
<dbReference type="EMBL" id="HG793144">
    <property type="protein sequence ID" value="CRL24215.1"/>
    <property type="molecule type" value="Genomic_DNA"/>
</dbReference>
<dbReference type="Gene3D" id="3.40.50.300">
    <property type="entry name" value="P-loop containing nucleotide triphosphate hydrolases"/>
    <property type="match status" value="1"/>
</dbReference>
<evidence type="ECO:0000313" key="9">
    <source>
        <dbReference type="EMBL" id="CRL24215.1"/>
    </source>
</evidence>
<feature type="domain" description="Helicase C-terminal" evidence="8">
    <location>
        <begin position="1093"/>
        <end position="1257"/>
    </location>
</feature>
<dbReference type="GO" id="GO:0005634">
    <property type="term" value="C:nucleus"/>
    <property type="evidence" value="ECO:0007669"/>
    <property type="project" value="TreeGrafter"/>
</dbReference>
<dbReference type="PROSITE" id="PS51192">
    <property type="entry name" value="HELICASE_ATP_BIND_1"/>
    <property type="match status" value="1"/>
</dbReference>
<keyword evidence="2" id="KW-0378">Hydrolase</keyword>
<dbReference type="GO" id="GO:0006281">
    <property type="term" value="P:DNA repair"/>
    <property type="evidence" value="ECO:0007669"/>
    <property type="project" value="TreeGrafter"/>
</dbReference>
<dbReference type="InterPro" id="IPR050628">
    <property type="entry name" value="SNF2_RAD54_helicase_TF"/>
</dbReference>
<dbReference type="AlphaFoldDB" id="A0A0G4PD16"/>
<dbReference type="CDD" id="cd18793">
    <property type="entry name" value="SF2_C_SNF"/>
    <property type="match status" value="1"/>
</dbReference>
<dbReference type="InterPro" id="IPR027417">
    <property type="entry name" value="P-loop_NTPase"/>
</dbReference>
<keyword evidence="4" id="KW-0479">Metal-binding</keyword>
<gene>
    <name evidence="9" type="ORF">PCAMFM013_S011g000209</name>
</gene>
<name>A0A0G4PD16_PENC3</name>
<reference evidence="9 10" key="1">
    <citation type="journal article" date="2014" name="Nat. Commun.">
        <title>Multiple recent horizontal transfers of a large genomic region in cheese making fungi.</title>
        <authorList>
            <person name="Cheeseman K."/>
            <person name="Ropars J."/>
            <person name="Renault P."/>
            <person name="Dupont J."/>
            <person name="Gouzy J."/>
            <person name="Branca A."/>
            <person name="Abraham A.L."/>
            <person name="Ceppi M."/>
            <person name="Conseiller E."/>
            <person name="Debuchy R."/>
            <person name="Malagnac F."/>
            <person name="Goarin A."/>
            <person name="Silar P."/>
            <person name="Lacoste S."/>
            <person name="Sallet E."/>
            <person name="Bensimon A."/>
            <person name="Giraud T."/>
            <person name="Brygoo Y."/>
        </authorList>
    </citation>
    <scope>NUCLEOTIDE SEQUENCE [LARGE SCALE GENOMIC DNA]</scope>
    <source>
        <strain evidence="10">FM 013</strain>
    </source>
</reference>
<feature type="compositionally biased region" description="Low complexity" evidence="5">
    <location>
        <begin position="152"/>
        <end position="170"/>
    </location>
</feature>
<feature type="domain" description="RING-type" evidence="6">
    <location>
        <begin position="987"/>
        <end position="1046"/>
    </location>
</feature>
<dbReference type="GO" id="GO:0016787">
    <property type="term" value="F:hydrolase activity"/>
    <property type="evidence" value="ECO:0007669"/>
    <property type="project" value="UniProtKB-KW"/>
</dbReference>
<dbReference type="Proteomes" id="UP000053732">
    <property type="component" value="Unassembled WGS sequence"/>
</dbReference>
<evidence type="ECO:0000256" key="4">
    <source>
        <dbReference type="PROSITE-ProRule" id="PRU00175"/>
    </source>
</evidence>
<keyword evidence="10" id="KW-1185">Reference proteome</keyword>
<dbReference type="InterPro" id="IPR038718">
    <property type="entry name" value="SNF2-like_sf"/>
</dbReference>
<dbReference type="Pfam" id="PF00176">
    <property type="entry name" value="SNF2-rel_dom"/>
    <property type="match status" value="1"/>
</dbReference>
<accession>A0A0G4PD16</accession>
<dbReference type="InterPro" id="IPR049730">
    <property type="entry name" value="SNF2/RAD54-like_C"/>
</dbReference>
<feature type="domain" description="Helicase ATP-binding" evidence="7">
    <location>
        <begin position="633"/>
        <end position="824"/>
    </location>
</feature>
<dbReference type="SUPFAM" id="SSF52540">
    <property type="entry name" value="P-loop containing nucleoside triphosphate hydrolases"/>
    <property type="match status" value="2"/>
</dbReference>
<keyword evidence="1" id="KW-0547">Nucleotide-binding</keyword>
<dbReference type="CDD" id="cd18008">
    <property type="entry name" value="DEXDc_SHPRH-like"/>
    <property type="match status" value="1"/>
</dbReference>
<feature type="region of interest" description="Disordered" evidence="5">
    <location>
        <begin position="240"/>
        <end position="267"/>
    </location>
</feature>
<feature type="compositionally biased region" description="Low complexity" evidence="5">
    <location>
        <begin position="56"/>
        <end position="73"/>
    </location>
</feature>
<feature type="region of interest" description="Disordered" evidence="5">
    <location>
        <begin position="136"/>
        <end position="210"/>
    </location>
</feature>
<protein>
    <submittedName>
        <fullName evidence="9">SNF2-related</fullName>
    </submittedName>
</protein>
<evidence type="ECO:0000259" key="7">
    <source>
        <dbReference type="PROSITE" id="PS51192"/>
    </source>
</evidence>
<evidence type="ECO:0000313" key="10">
    <source>
        <dbReference type="Proteomes" id="UP000053732"/>
    </source>
</evidence>
<evidence type="ECO:0000256" key="5">
    <source>
        <dbReference type="SAM" id="MobiDB-lite"/>
    </source>
</evidence>
<evidence type="ECO:0000256" key="1">
    <source>
        <dbReference type="ARBA" id="ARBA00022741"/>
    </source>
</evidence>
<keyword evidence="3" id="KW-0067">ATP-binding</keyword>
<keyword evidence="4" id="KW-0862">Zinc</keyword>
<dbReference type="Pfam" id="PF00271">
    <property type="entry name" value="Helicase_C"/>
    <property type="match status" value="1"/>
</dbReference>